<reference evidence="1" key="1">
    <citation type="submission" date="2022-11" db="EMBL/GenBank/DDBJ databases">
        <authorList>
            <person name="Petersen C."/>
        </authorList>
    </citation>
    <scope>NUCLEOTIDE SEQUENCE</scope>
    <source>
        <strain evidence="1">IBT 21917</strain>
    </source>
</reference>
<evidence type="ECO:0000313" key="2">
    <source>
        <dbReference type="Proteomes" id="UP001146351"/>
    </source>
</evidence>
<dbReference type="Proteomes" id="UP001146351">
    <property type="component" value="Unassembled WGS sequence"/>
</dbReference>
<organism evidence="1 2">
    <name type="scientific">Penicillium capsulatum</name>
    <dbReference type="NCBI Taxonomy" id="69766"/>
    <lineage>
        <taxon>Eukaryota</taxon>
        <taxon>Fungi</taxon>
        <taxon>Dikarya</taxon>
        <taxon>Ascomycota</taxon>
        <taxon>Pezizomycotina</taxon>
        <taxon>Eurotiomycetes</taxon>
        <taxon>Eurotiomycetidae</taxon>
        <taxon>Eurotiales</taxon>
        <taxon>Aspergillaceae</taxon>
        <taxon>Penicillium</taxon>
    </lineage>
</organism>
<keyword evidence="2" id="KW-1185">Reference proteome</keyword>
<name>A0A9W9LV10_9EURO</name>
<dbReference type="EMBL" id="JAPQKO010000002">
    <property type="protein sequence ID" value="KAJ5179021.1"/>
    <property type="molecule type" value="Genomic_DNA"/>
</dbReference>
<gene>
    <name evidence="1" type="ORF">N7492_002231</name>
</gene>
<reference evidence="1" key="2">
    <citation type="journal article" date="2023" name="IMA Fungus">
        <title>Comparative genomic study of the Penicillium genus elucidates a diverse pangenome and 15 lateral gene transfer events.</title>
        <authorList>
            <person name="Petersen C."/>
            <person name="Sorensen T."/>
            <person name="Nielsen M.R."/>
            <person name="Sondergaard T.E."/>
            <person name="Sorensen J.L."/>
            <person name="Fitzpatrick D.A."/>
            <person name="Frisvad J.C."/>
            <person name="Nielsen K.L."/>
        </authorList>
    </citation>
    <scope>NUCLEOTIDE SEQUENCE</scope>
    <source>
        <strain evidence="1">IBT 21917</strain>
    </source>
</reference>
<comment type="caution">
    <text evidence="1">The sequence shown here is derived from an EMBL/GenBank/DDBJ whole genome shotgun (WGS) entry which is preliminary data.</text>
</comment>
<sequence>MDPPWLVPEEPPAKEEDAPISTEFQGLDIYKYEFGEPEAQDAFARWLRQQTLPFAWEGSPTEHKVAREDKEPSEIEIVVPDQHVQRAIDVLTATGIFGSPCTKAWSWEDEAKAAKLDVCQHGKLLPHRPIAQAHFDFYRMADGKEVAFPIHIYAKSQIAWELPDPPLVVAENDPNYIASNSIRLPAKAEEGPSGRWLYYPSIAVPRPEKFVETLFFPICRDWRNANAYDIYWRKLLHAMREVRGNPDAVVLKKVGGAFYELWHLFNSGSPEKNNIWRDVDLLKLTLQRVHTFPPPPTFNFFGTAEEARFNGREL</sequence>
<evidence type="ECO:0000313" key="1">
    <source>
        <dbReference type="EMBL" id="KAJ5179021.1"/>
    </source>
</evidence>
<dbReference type="AlphaFoldDB" id="A0A9W9LV10"/>
<dbReference type="OrthoDB" id="4499271at2759"/>
<protein>
    <submittedName>
        <fullName evidence="1">Uncharacterized protein</fullName>
    </submittedName>
</protein>
<accession>A0A9W9LV10</accession>
<proteinExistence type="predicted"/>